<reference evidence="1 2" key="1">
    <citation type="submission" date="2019-06" db="EMBL/GenBank/DDBJ databases">
        <title>Sequencing the genomes of 1000 actinobacteria strains.</title>
        <authorList>
            <person name="Klenk H.-P."/>
        </authorList>
    </citation>
    <scope>NUCLEOTIDE SEQUENCE [LARGE SCALE GENOMIC DNA]</scope>
    <source>
        <strain evidence="1 2">DSM 45015</strain>
    </source>
</reference>
<keyword evidence="2" id="KW-1185">Reference proteome</keyword>
<dbReference type="AlphaFoldDB" id="A0A543NL55"/>
<dbReference type="RefSeq" id="WP_141924020.1">
    <property type="nucleotide sequence ID" value="NZ_VFQC01000001.1"/>
</dbReference>
<accession>A0A543NL55</accession>
<comment type="caution">
    <text evidence="1">The sequence shown here is derived from an EMBL/GenBank/DDBJ whole genome shotgun (WGS) entry which is preliminary data.</text>
</comment>
<dbReference type="OrthoDB" id="5186811at2"/>
<dbReference type="Gene3D" id="1.10.490.110">
    <property type="entry name" value="Uncharacterized conserved protein DUF2267"/>
    <property type="match status" value="1"/>
</dbReference>
<dbReference type="InterPro" id="IPR018727">
    <property type="entry name" value="DUF2267"/>
</dbReference>
<protein>
    <submittedName>
        <fullName evidence="1">Uncharacterized protein (DUF2267 family)</fullName>
    </submittedName>
</protein>
<organism evidence="1 2">
    <name type="scientific">Haloactinospora alba</name>
    <dbReference type="NCBI Taxonomy" id="405555"/>
    <lineage>
        <taxon>Bacteria</taxon>
        <taxon>Bacillati</taxon>
        <taxon>Actinomycetota</taxon>
        <taxon>Actinomycetes</taxon>
        <taxon>Streptosporangiales</taxon>
        <taxon>Nocardiopsidaceae</taxon>
        <taxon>Haloactinospora</taxon>
    </lineage>
</organism>
<evidence type="ECO:0000313" key="2">
    <source>
        <dbReference type="Proteomes" id="UP000317422"/>
    </source>
</evidence>
<dbReference type="Pfam" id="PF10025">
    <property type="entry name" value="DUF2267"/>
    <property type="match status" value="1"/>
</dbReference>
<gene>
    <name evidence="1" type="ORF">FHX37_2512</name>
</gene>
<sequence length="139" mass="14814">MHPGYTDSATENFLARVQEHNGLESRAEADQLSRATLSALAQCVSAGQMDDLTAGLPEDLHSAIEAGTRQAKSFDKRTFLDQISGGIGSVDMSEVERKTQGVLRTLREWAPEGQSSDTIAQLPPELARLFAPSGSQAGG</sequence>
<evidence type="ECO:0000313" key="1">
    <source>
        <dbReference type="EMBL" id="TQN32542.1"/>
    </source>
</evidence>
<dbReference type="InterPro" id="IPR038282">
    <property type="entry name" value="DUF2267_sf"/>
</dbReference>
<dbReference type="EMBL" id="VFQC01000001">
    <property type="protein sequence ID" value="TQN32542.1"/>
    <property type="molecule type" value="Genomic_DNA"/>
</dbReference>
<name>A0A543NL55_9ACTN</name>
<proteinExistence type="predicted"/>
<dbReference type="Proteomes" id="UP000317422">
    <property type="component" value="Unassembled WGS sequence"/>
</dbReference>